<organism evidence="1 2">
    <name type="scientific">Vararia minispora EC-137</name>
    <dbReference type="NCBI Taxonomy" id="1314806"/>
    <lineage>
        <taxon>Eukaryota</taxon>
        <taxon>Fungi</taxon>
        <taxon>Dikarya</taxon>
        <taxon>Basidiomycota</taxon>
        <taxon>Agaricomycotina</taxon>
        <taxon>Agaricomycetes</taxon>
        <taxon>Russulales</taxon>
        <taxon>Lachnocladiaceae</taxon>
        <taxon>Vararia</taxon>
    </lineage>
</organism>
<evidence type="ECO:0000313" key="1">
    <source>
        <dbReference type="EMBL" id="KAI0030196.1"/>
    </source>
</evidence>
<accession>A0ACB8QF22</accession>
<reference evidence="1" key="1">
    <citation type="submission" date="2021-02" db="EMBL/GenBank/DDBJ databases">
        <authorList>
            <consortium name="DOE Joint Genome Institute"/>
            <person name="Ahrendt S."/>
            <person name="Looney B.P."/>
            <person name="Miyauchi S."/>
            <person name="Morin E."/>
            <person name="Drula E."/>
            <person name="Courty P.E."/>
            <person name="Chicoki N."/>
            <person name="Fauchery L."/>
            <person name="Kohler A."/>
            <person name="Kuo A."/>
            <person name="Labutti K."/>
            <person name="Pangilinan J."/>
            <person name="Lipzen A."/>
            <person name="Riley R."/>
            <person name="Andreopoulos W."/>
            <person name="He G."/>
            <person name="Johnson J."/>
            <person name="Barry K.W."/>
            <person name="Grigoriev I.V."/>
            <person name="Nagy L."/>
            <person name="Hibbett D."/>
            <person name="Henrissat B."/>
            <person name="Matheny P.B."/>
            <person name="Labbe J."/>
            <person name="Martin F."/>
        </authorList>
    </citation>
    <scope>NUCLEOTIDE SEQUENCE</scope>
    <source>
        <strain evidence="1">EC-137</strain>
    </source>
</reference>
<protein>
    <submittedName>
        <fullName evidence="1">Uncharacterized protein</fullName>
    </submittedName>
</protein>
<comment type="caution">
    <text evidence="1">The sequence shown here is derived from an EMBL/GenBank/DDBJ whole genome shotgun (WGS) entry which is preliminary data.</text>
</comment>
<evidence type="ECO:0000313" key="2">
    <source>
        <dbReference type="Proteomes" id="UP000814128"/>
    </source>
</evidence>
<keyword evidence="2" id="KW-1185">Reference proteome</keyword>
<gene>
    <name evidence="1" type="ORF">K488DRAFT_87979</name>
</gene>
<dbReference type="EMBL" id="MU273634">
    <property type="protein sequence ID" value="KAI0030196.1"/>
    <property type="molecule type" value="Genomic_DNA"/>
</dbReference>
<name>A0ACB8QF22_9AGAM</name>
<proteinExistence type="predicted"/>
<dbReference type="Proteomes" id="UP000814128">
    <property type="component" value="Unassembled WGS sequence"/>
</dbReference>
<sequence>MVSLARSRKLALTLFCSLALALLLVQPVAAVNGHPLNVNRHEHAALNRMIKKRADLLGFEPVQNAGGAPSSSSSSSSAAPGPSSSIPSSSSQIPSSSSAPSSSSSAPSSSASSSSSGGLLGGLSSLLAGSSAASSSATPTSSSSSLSSTPSTSATPTSTPTVPSSTDAGTVAGVTITSHVSVPSTSASSNNVAVTPKGSASLSRGATTVLIVIGACVGGGAVLWTIFRKWKLRASSRFEDRLEPINWQPSTGDNGIPGSNRPTSIASSFHSAGHDGLLRSNSGGSYRGNGAYGATGQAPLNPIPDHDFTAGADNLAPGGYADMARGPSPQPQMADLHRGPSLTQHQYDYGAPLHHQGGTTGYPAQGDYYNNAPRY</sequence>
<reference evidence="1" key="2">
    <citation type="journal article" date="2022" name="New Phytol.">
        <title>Evolutionary transition to the ectomycorrhizal habit in the genomes of a hyperdiverse lineage of mushroom-forming fungi.</title>
        <authorList>
            <person name="Looney B."/>
            <person name="Miyauchi S."/>
            <person name="Morin E."/>
            <person name="Drula E."/>
            <person name="Courty P.E."/>
            <person name="Kohler A."/>
            <person name="Kuo A."/>
            <person name="LaButti K."/>
            <person name="Pangilinan J."/>
            <person name="Lipzen A."/>
            <person name="Riley R."/>
            <person name="Andreopoulos W."/>
            <person name="He G."/>
            <person name="Johnson J."/>
            <person name="Nolan M."/>
            <person name="Tritt A."/>
            <person name="Barry K.W."/>
            <person name="Grigoriev I.V."/>
            <person name="Nagy L.G."/>
            <person name="Hibbett D."/>
            <person name="Henrissat B."/>
            <person name="Matheny P.B."/>
            <person name="Labbe J."/>
            <person name="Martin F.M."/>
        </authorList>
    </citation>
    <scope>NUCLEOTIDE SEQUENCE</scope>
    <source>
        <strain evidence="1">EC-137</strain>
    </source>
</reference>